<comment type="subcellular location">
    <subcellularLocation>
        <location evidence="1">Membrane</location>
        <topology evidence="1">Single-pass membrane protein</topology>
    </subcellularLocation>
</comment>
<name>A0A6H0Y1E4_9PEZI</name>
<dbReference type="AlphaFoldDB" id="A0A6H0Y1E4"/>
<evidence type="ECO:0000256" key="1">
    <source>
        <dbReference type="ARBA" id="ARBA00004167"/>
    </source>
</evidence>
<dbReference type="GO" id="GO:0071944">
    <property type="term" value="C:cell periphery"/>
    <property type="evidence" value="ECO:0007669"/>
    <property type="project" value="UniProtKB-ARBA"/>
</dbReference>
<feature type="transmembrane region" description="Helical" evidence="6">
    <location>
        <begin position="155"/>
        <end position="179"/>
    </location>
</feature>
<dbReference type="InterPro" id="IPR051694">
    <property type="entry name" value="Immunoregulatory_rcpt-like"/>
</dbReference>
<reference evidence="7 8" key="1">
    <citation type="journal article" date="2016" name="Sci. Rep.">
        <title>Peltaster fructicola genome reveals evolution from an invasive phytopathogen to an ectophytic parasite.</title>
        <authorList>
            <person name="Xu C."/>
            <person name="Chen H."/>
            <person name="Gleason M.L."/>
            <person name="Xu J.R."/>
            <person name="Liu H."/>
            <person name="Zhang R."/>
            <person name="Sun G."/>
        </authorList>
    </citation>
    <scope>NUCLEOTIDE SEQUENCE [LARGE SCALE GENOMIC DNA]</scope>
    <source>
        <strain evidence="7 8">LNHT1506</strain>
    </source>
</reference>
<dbReference type="PANTHER" id="PTHR15549">
    <property type="entry name" value="PAIRED IMMUNOGLOBULIN-LIKE TYPE 2 RECEPTOR"/>
    <property type="match status" value="1"/>
</dbReference>
<feature type="region of interest" description="Disordered" evidence="5">
    <location>
        <begin position="119"/>
        <end position="151"/>
    </location>
</feature>
<evidence type="ECO:0000256" key="4">
    <source>
        <dbReference type="ARBA" id="ARBA00023136"/>
    </source>
</evidence>
<evidence type="ECO:0000256" key="6">
    <source>
        <dbReference type="SAM" id="Phobius"/>
    </source>
</evidence>
<proteinExistence type="predicted"/>
<keyword evidence="4 6" id="KW-0472">Membrane</keyword>
<keyword evidence="3 6" id="KW-1133">Transmembrane helix</keyword>
<dbReference type="PANTHER" id="PTHR15549:SF26">
    <property type="entry name" value="AXIAL BUDDING PATTERN PROTEIN 2-RELATED"/>
    <property type="match status" value="1"/>
</dbReference>
<evidence type="ECO:0000256" key="3">
    <source>
        <dbReference type="ARBA" id="ARBA00022989"/>
    </source>
</evidence>
<sequence length="283" mass="29515">MAAASSSSTIAFTSYVAQVDGFNNAAVCASKAYANVFWEASLNGSPANCQPKTTAPAYGSCLCSKDYDLLLASATSSCVTWYSCTGTETSQVQSLFSAFCSSATVAARAIAAGAPANTAATTTTTGSTIPTASTTSSTSAPSTTSSTSPGLSTPAIVGVSIGAFVAAVILVTLIINSVMKKREDWPRPSVARKQEHISQEMVPGSHWVTAPNHQHMQQPEQVYVGQAPNGLSPPTSPYQRPQRDAMEDWIQNQPPLYQIGTGPQSQQSGTMAPSQIFSDGSRR</sequence>
<feature type="compositionally biased region" description="Polar residues" evidence="5">
    <location>
        <begin position="250"/>
        <end position="283"/>
    </location>
</feature>
<gene>
    <name evidence="7" type="ORF">AMS68_006341</name>
</gene>
<accession>A0A6H0Y1E4</accession>
<dbReference type="GO" id="GO:0016020">
    <property type="term" value="C:membrane"/>
    <property type="evidence" value="ECO:0007669"/>
    <property type="project" value="UniProtKB-SubCell"/>
</dbReference>
<evidence type="ECO:0000313" key="8">
    <source>
        <dbReference type="Proteomes" id="UP000503462"/>
    </source>
</evidence>
<dbReference type="EMBL" id="CP051142">
    <property type="protein sequence ID" value="QIX00824.1"/>
    <property type="molecule type" value="Genomic_DNA"/>
</dbReference>
<keyword evidence="2 6" id="KW-0812">Transmembrane</keyword>
<feature type="region of interest" description="Disordered" evidence="5">
    <location>
        <begin position="225"/>
        <end position="283"/>
    </location>
</feature>
<keyword evidence="8" id="KW-1185">Reference proteome</keyword>
<evidence type="ECO:0000256" key="5">
    <source>
        <dbReference type="SAM" id="MobiDB-lite"/>
    </source>
</evidence>
<evidence type="ECO:0000313" key="7">
    <source>
        <dbReference type="EMBL" id="QIX00824.1"/>
    </source>
</evidence>
<dbReference type="Proteomes" id="UP000503462">
    <property type="component" value="Chromosome 4"/>
</dbReference>
<protein>
    <submittedName>
        <fullName evidence="7">Uncharacterized protein</fullName>
    </submittedName>
</protein>
<organism evidence="7 8">
    <name type="scientific">Peltaster fructicola</name>
    <dbReference type="NCBI Taxonomy" id="286661"/>
    <lineage>
        <taxon>Eukaryota</taxon>
        <taxon>Fungi</taxon>
        <taxon>Dikarya</taxon>
        <taxon>Ascomycota</taxon>
        <taxon>Pezizomycotina</taxon>
        <taxon>Dothideomycetes</taxon>
        <taxon>Dothideomycetes incertae sedis</taxon>
        <taxon>Peltaster</taxon>
    </lineage>
</organism>
<evidence type="ECO:0000256" key="2">
    <source>
        <dbReference type="ARBA" id="ARBA00022692"/>
    </source>
</evidence>